<dbReference type="Proteomes" id="UP000813461">
    <property type="component" value="Unassembled WGS sequence"/>
</dbReference>
<keyword evidence="1" id="KW-0472">Membrane</keyword>
<dbReference type="PANTHER" id="PTHR24148:SF64">
    <property type="entry name" value="HETEROKARYON INCOMPATIBILITY DOMAIN-CONTAINING PROTEIN"/>
    <property type="match status" value="1"/>
</dbReference>
<dbReference type="InterPro" id="IPR052895">
    <property type="entry name" value="HetReg/Transcr_Mod"/>
</dbReference>
<keyword evidence="4" id="KW-1185">Reference proteome</keyword>
<evidence type="ECO:0000313" key="3">
    <source>
        <dbReference type="EMBL" id="KAH7074048.1"/>
    </source>
</evidence>
<feature type="transmembrane region" description="Helical" evidence="1">
    <location>
        <begin position="354"/>
        <end position="375"/>
    </location>
</feature>
<name>A0A8K0QXR9_9PLEO</name>
<dbReference type="EMBL" id="JAGMVJ010000021">
    <property type="protein sequence ID" value="KAH7074048.1"/>
    <property type="molecule type" value="Genomic_DNA"/>
</dbReference>
<keyword evidence="1" id="KW-0812">Transmembrane</keyword>
<dbReference type="PANTHER" id="PTHR24148">
    <property type="entry name" value="ANKYRIN REPEAT DOMAIN-CONTAINING PROTEIN 39 HOMOLOG-RELATED"/>
    <property type="match status" value="1"/>
</dbReference>
<proteinExistence type="predicted"/>
<dbReference type="AlphaFoldDB" id="A0A8K0QXR9"/>
<reference evidence="3" key="1">
    <citation type="journal article" date="2021" name="Nat. Commun.">
        <title>Genetic determinants of endophytism in the Arabidopsis root mycobiome.</title>
        <authorList>
            <person name="Mesny F."/>
            <person name="Miyauchi S."/>
            <person name="Thiergart T."/>
            <person name="Pickel B."/>
            <person name="Atanasova L."/>
            <person name="Karlsson M."/>
            <person name="Huettel B."/>
            <person name="Barry K.W."/>
            <person name="Haridas S."/>
            <person name="Chen C."/>
            <person name="Bauer D."/>
            <person name="Andreopoulos W."/>
            <person name="Pangilinan J."/>
            <person name="LaButti K."/>
            <person name="Riley R."/>
            <person name="Lipzen A."/>
            <person name="Clum A."/>
            <person name="Drula E."/>
            <person name="Henrissat B."/>
            <person name="Kohler A."/>
            <person name="Grigoriev I.V."/>
            <person name="Martin F.M."/>
            <person name="Hacquard S."/>
        </authorList>
    </citation>
    <scope>NUCLEOTIDE SEQUENCE</scope>
    <source>
        <strain evidence="3">MPI-SDFR-AT-0120</strain>
    </source>
</reference>
<accession>A0A8K0QXR9</accession>
<feature type="transmembrane region" description="Helical" evidence="1">
    <location>
        <begin position="266"/>
        <end position="287"/>
    </location>
</feature>
<evidence type="ECO:0000259" key="2">
    <source>
        <dbReference type="Pfam" id="PF06985"/>
    </source>
</evidence>
<dbReference type="OrthoDB" id="2157530at2759"/>
<sequence length="722" mass="82732">MAAIKQLYASHDIDTGSKSIRILDLQAIPGGAADDMHDLLDGSLRVVDLDSHPMYNALSYVWGEETADDPTIRIDGVNVRVTRNCYDALLQIRKRFGSTGIWVDAICIHQADIEERARQVEMMGLIYRKAREVLVWLGAHESVDHALLFLRDRSQSDGGIVDLNDWDKLSGLLLHDWWRRAWTFQELVLARDPVILTSTSQMRLYQISQVHFRNAGYSQTMGIYSDSKFRLSRRVAPDSVHQMLRLIQVWRAASLSGFGVATNMRVVAGCIFLMELLGALYWVYLLLWGMPGLALTFFFMLGPAFQLLFLLYYDRTWTTSTNVQREGTAYGTYPGTFPDVRYRIDWRMTLNHILSVRICQALFKIFLFIICRVMFYKSSITWRQIHREAIYHTDGHIIASDGILEALRTRQCRDPVDHAYALHGVLRKFGARFTKVSYATAEQDVYFELFRDLLTWRWVSLSLLLDAGSPDCSLPSWVPQWDSEYRTTWVPEGYVYTGTSTTIFTQIRTLGLPVHELTGTSLTVWGTRIGFVAYCVHLPEVCQPNTMQDCIHAILSWHWNMQYFGLRSKTTDAACIQSMHRILQLRSLHSSYELLVRILTGGTDHQPTIMSKLDIDKLHPSNAGQVLTLLRDCDKESELQALCDPICGKRLLFITEDGEIGTGPLWTEPRDTVHRISGLPLPMILRKQDEEDAYRVVGAAMTSHKQEQGFSWLRRLERITLV</sequence>
<protein>
    <submittedName>
        <fullName evidence="3">Heterokaryon incompatibility protein-domain-containing protein</fullName>
    </submittedName>
</protein>
<feature type="transmembrane region" description="Helical" evidence="1">
    <location>
        <begin position="293"/>
        <end position="313"/>
    </location>
</feature>
<evidence type="ECO:0000256" key="1">
    <source>
        <dbReference type="SAM" id="Phobius"/>
    </source>
</evidence>
<evidence type="ECO:0000313" key="4">
    <source>
        <dbReference type="Proteomes" id="UP000813461"/>
    </source>
</evidence>
<dbReference type="Pfam" id="PF06985">
    <property type="entry name" value="HET"/>
    <property type="match status" value="1"/>
</dbReference>
<gene>
    <name evidence="3" type="ORF">FB567DRAFT_188192</name>
</gene>
<dbReference type="InterPro" id="IPR010730">
    <property type="entry name" value="HET"/>
</dbReference>
<keyword evidence="1" id="KW-1133">Transmembrane helix</keyword>
<feature type="domain" description="Heterokaryon incompatibility" evidence="2">
    <location>
        <begin position="55"/>
        <end position="186"/>
    </location>
</feature>
<organism evidence="3 4">
    <name type="scientific">Paraphoma chrysanthemicola</name>
    <dbReference type="NCBI Taxonomy" id="798071"/>
    <lineage>
        <taxon>Eukaryota</taxon>
        <taxon>Fungi</taxon>
        <taxon>Dikarya</taxon>
        <taxon>Ascomycota</taxon>
        <taxon>Pezizomycotina</taxon>
        <taxon>Dothideomycetes</taxon>
        <taxon>Pleosporomycetidae</taxon>
        <taxon>Pleosporales</taxon>
        <taxon>Pleosporineae</taxon>
        <taxon>Phaeosphaeriaceae</taxon>
        <taxon>Paraphoma</taxon>
    </lineage>
</organism>
<comment type="caution">
    <text evidence="3">The sequence shown here is derived from an EMBL/GenBank/DDBJ whole genome shotgun (WGS) entry which is preliminary data.</text>
</comment>